<evidence type="ECO:0000313" key="5">
    <source>
        <dbReference type="Proteomes" id="UP000031928"/>
    </source>
</evidence>
<sequence>MTAADSNDDVVPAGQITPSIPKLIGVAVAAAALIGGGTALGISQAMPVPQESAYVMQDSPRLAPSEQTDVVIHNPDAVLSAGDEARIVRDAERLEVPAVVTQLHYMVFADNHENVNDTVEEFARDTRPDLISADDDHFADGVLIVGVGLDPRQSFVFAGNDVADALHLHSGSHLDKAVTAIQPGVKDNNIPAGLFAGADAATDTETLARDLYGDARNNRVGAIIGGGVGAAGGAAAAAAGAGAVLRTRRKKALTARQHYDVVSREYGSLAQRLDHIDIRAHSLTSPFADNQMRKQWEEVRDRFLNLHDHVDSFSHLSASSPDKAFLSHATELDDAAETTTRVSYAEANIDSLFRLEHGDETVRRTELAALREDVIAAQLEIGESESELSQRLRGIERRADELSASASSPSFMDQFVVLLGDYRLALAQLQEQRFSDVKPASELAAPAIYDRNYRPGYGYHGFVPFWTLSTWHSSNVQANEATQSSSTNSSFSSGFSGAGGSSSF</sequence>
<name>A0A0B6TQ04_9CORY</name>
<dbReference type="AlphaFoldDB" id="A0A0B6TQ04"/>
<organism evidence="4 5">
    <name type="scientific">Corynebacterium marinum DSM 44953</name>
    <dbReference type="NCBI Taxonomy" id="1224162"/>
    <lineage>
        <taxon>Bacteria</taxon>
        <taxon>Bacillati</taxon>
        <taxon>Actinomycetota</taxon>
        <taxon>Actinomycetes</taxon>
        <taxon>Mycobacteriales</taxon>
        <taxon>Corynebacteriaceae</taxon>
        <taxon>Corynebacterium</taxon>
    </lineage>
</organism>
<feature type="coiled-coil region" evidence="1">
    <location>
        <begin position="367"/>
        <end position="405"/>
    </location>
</feature>
<dbReference type="HOGENOM" id="CLU_028326_0_0_11"/>
<dbReference type="InterPro" id="IPR033435">
    <property type="entry name" value="DUF5129"/>
</dbReference>
<evidence type="ECO:0000256" key="1">
    <source>
        <dbReference type="SAM" id="Coils"/>
    </source>
</evidence>
<dbReference type="KEGG" id="cmq:B840_00225"/>
<feature type="compositionally biased region" description="Low complexity" evidence="2">
    <location>
        <begin position="484"/>
        <end position="495"/>
    </location>
</feature>
<dbReference type="Proteomes" id="UP000031928">
    <property type="component" value="Chromosome"/>
</dbReference>
<keyword evidence="1" id="KW-0175">Coiled coil</keyword>
<keyword evidence="5" id="KW-1185">Reference proteome</keyword>
<proteinExistence type="predicted"/>
<gene>
    <name evidence="4" type="ORF">B840_00225</name>
</gene>
<evidence type="ECO:0000256" key="2">
    <source>
        <dbReference type="SAM" id="MobiDB-lite"/>
    </source>
</evidence>
<evidence type="ECO:0000313" key="4">
    <source>
        <dbReference type="EMBL" id="AJK67685.1"/>
    </source>
</evidence>
<feature type="domain" description="DUF5129" evidence="3">
    <location>
        <begin position="109"/>
        <end position="377"/>
    </location>
</feature>
<dbReference type="Pfam" id="PF17173">
    <property type="entry name" value="DUF5129"/>
    <property type="match status" value="1"/>
</dbReference>
<protein>
    <recommendedName>
        <fullName evidence="3">DUF5129 domain-containing protein</fullName>
    </recommendedName>
</protein>
<evidence type="ECO:0000259" key="3">
    <source>
        <dbReference type="Pfam" id="PF17173"/>
    </source>
</evidence>
<feature type="region of interest" description="Disordered" evidence="2">
    <location>
        <begin position="482"/>
        <end position="504"/>
    </location>
</feature>
<dbReference type="EMBL" id="CP007790">
    <property type="protein sequence ID" value="AJK67685.1"/>
    <property type="molecule type" value="Genomic_DNA"/>
</dbReference>
<reference evidence="4 5" key="1">
    <citation type="submission" date="2014-05" db="EMBL/GenBank/DDBJ databases">
        <title>Complete genome sequence of Corynebacterium marinum DSM 44953.</title>
        <authorList>
            <person name="Schaffert L."/>
            <person name="Albersmeier A."/>
            <person name="Kalinowski J."/>
            <person name="Ruckert C."/>
        </authorList>
    </citation>
    <scope>NUCLEOTIDE SEQUENCE [LARGE SCALE GENOMIC DNA]</scope>
    <source>
        <strain evidence="4 5">DSM 44953</strain>
    </source>
</reference>
<accession>A0A0B6TQ04</accession>